<name>A0A382RV99_9ZZZZ</name>
<feature type="transmembrane region" description="Helical" evidence="5">
    <location>
        <begin position="208"/>
        <end position="233"/>
    </location>
</feature>
<dbReference type="Gene3D" id="1.20.1420.30">
    <property type="entry name" value="NCX, central ion-binding region"/>
    <property type="match status" value="1"/>
</dbReference>
<feature type="transmembrane region" description="Helical" evidence="5">
    <location>
        <begin position="131"/>
        <end position="148"/>
    </location>
</feature>
<keyword evidence="3 5" id="KW-1133">Transmembrane helix</keyword>
<feature type="transmembrane region" description="Helical" evidence="5">
    <location>
        <begin position="254"/>
        <end position="271"/>
    </location>
</feature>
<feature type="transmembrane region" description="Helical" evidence="5">
    <location>
        <begin position="105"/>
        <end position="125"/>
    </location>
</feature>
<evidence type="ECO:0000259" key="6">
    <source>
        <dbReference type="Pfam" id="PF01699"/>
    </source>
</evidence>
<dbReference type="AlphaFoldDB" id="A0A382RV99"/>
<accession>A0A382RV99</accession>
<dbReference type="InterPro" id="IPR044880">
    <property type="entry name" value="NCX_ion-bd_dom_sf"/>
</dbReference>
<dbReference type="InterPro" id="IPR004837">
    <property type="entry name" value="NaCa_Exmemb"/>
</dbReference>
<comment type="subcellular location">
    <subcellularLocation>
        <location evidence="1">Membrane</location>
        <topology evidence="1">Multi-pass membrane protein</topology>
    </subcellularLocation>
</comment>
<evidence type="ECO:0000256" key="3">
    <source>
        <dbReference type="ARBA" id="ARBA00022989"/>
    </source>
</evidence>
<evidence type="ECO:0000256" key="4">
    <source>
        <dbReference type="ARBA" id="ARBA00023136"/>
    </source>
</evidence>
<feature type="transmembrane region" description="Helical" evidence="5">
    <location>
        <begin position="175"/>
        <end position="196"/>
    </location>
</feature>
<keyword evidence="4 5" id="KW-0472">Membrane</keyword>
<reference evidence="7" key="1">
    <citation type="submission" date="2018-05" db="EMBL/GenBank/DDBJ databases">
        <authorList>
            <person name="Lanie J.A."/>
            <person name="Ng W.-L."/>
            <person name="Kazmierczak K.M."/>
            <person name="Andrzejewski T.M."/>
            <person name="Davidsen T.M."/>
            <person name="Wayne K.J."/>
            <person name="Tettelin H."/>
            <person name="Glass J.I."/>
            <person name="Rusch D."/>
            <person name="Podicherti R."/>
            <person name="Tsui H.-C.T."/>
            <person name="Winkler M.E."/>
        </authorList>
    </citation>
    <scope>NUCLEOTIDE SEQUENCE</scope>
</reference>
<gene>
    <name evidence="7" type="ORF">METZ01_LOCUS354430</name>
</gene>
<proteinExistence type="predicted"/>
<evidence type="ECO:0000256" key="1">
    <source>
        <dbReference type="ARBA" id="ARBA00004141"/>
    </source>
</evidence>
<feature type="domain" description="Sodium/calcium exchanger membrane region" evidence="6">
    <location>
        <begin position="9"/>
        <end position="148"/>
    </location>
</feature>
<protein>
    <recommendedName>
        <fullName evidence="6">Sodium/calcium exchanger membrane region domain-containing protein</fullName>
    </recommendedName>
</protein>
<evidence type="ECO:0000313" key="7">
    <source>
        <dbReference type="EMBL" id="SVD01576.1"/>
    </source>
</evidence>
<dbReference type="GO" id="GO:0055085">
    <property type="term" value="P:transmembrane transport"/>
    <property type="evidence" value="ECO:0007669"/>
    <property type="project" value="InterPro"/>
</dbReference>
<evidence type="ECO:0000256" key="5">
    <source>
        <dbReference type="SAM" id="Phobius"/>
    </source>
</evidence>
<evidence type="ECO:0000256" key="2">
    <source>
        <dbReference type="ARBA" id="ARBA00022692"/>
    </source>
</evidence>
<feature type="domain" description="Sodium/calcium exchanger membrane region" evidence="6">
    <location>
        <begin position="175"/>
        <end position="267"/>
    </location>
</feature>
<keyword evidence="2 5" id="KW-0812">Transmembrane</keyword>
<dbReference type="Pfam" id="PF01699">
    <property type="entry name" value="Na_Ca_ex"/>
    <property type="match status" value="2"/>
</dbReference>
<dbReference type="EMBL" id="UINC01124435">
    <property type="protein sequence ID" value="SVD01576.1"/>
    <property type="molecule type" value="Genomic_DNA"/>
</dbReference>
<sequence>MLGSNLDFIWLILLGAAVIAITRFLLIQGIQLTSDAWRIPRKVQGQVMGYATSTPELVGTVSTASKGLLGAGLWNVAASNIINLALFFSASILYKRARSLKNKKFLDEFGFAIGAITLPLILVARKEWAESPLAALLLFIFFVAYVILDKKFNPPAPDREDANQNHDSTKGRRGILLLLLGIVGIIIAGNYLGIVAESIVKQLSVPEWAVGWILGVITSLPEMTSFYAVFAAAKGSSCDDDCQQNLDNLAASNMSNVGLIYPIGIVVFIVATQ</sequence>
<feature type="transmembrane region" description="Helical" evidence="5">
    <location>
        <begin position="71"/>
        <end position="93"/>
    </location>
</feature>
<feature type="transmembrane region" description="Helical" evidence="5">
    <location>
        <begin position="6"/>
        <end position="26"/>
    </location>
</feature>
<organism evidence="7">
    <name type="scientific">marine metagenome</name>
    <dbReference type="NCBI Taxonomy" id="408172"/>
    <lineage>
        <taxon>unclassified sequences</taxon>
        <taxon>metagenomes</taxon>
        <taxon>ecological metagenomes</taxon>
    </lineage>
</organism>
<dbReference type="GO" id="GO:0016020">
    <property type="term" value="C:membrane"/>
    <property type="evidence" value="ECO:0007669"/>
    <property type="project" value="UniProtKB-SubCell"/>
</dbReference>